<keyword evidence="3" id="KW-0472">Membrane</keyword>
<dbReference type="RefSeq" id="WP_134984233.1">
    <property type="nucleotide sequence ID" value="NZ_AP024961.1"/>
</dbReference>
<dbReference type="EMBL" id="DACWOD010000021">
    <property type="protein sequence ID" value="HAU2397915.1"/>
    <property type="molecule type" value="Genomic_DNA"/>
</dbReference>
<dbReference type="PANTHER" id="PTHR34001:SF3">
    <property type="entry name" value="BLL7405 PROTEIN"/>
    <property type="match status" value="1"/>
</dbReference>
<evidence type="ECO:0000259" key="4">
    <source>
        <dbReference type="Pfam" id="PF13505"/>
    </source>
</evidence>
<evidence type="ECO:0000256" key="3">
    <source>
        <dbReference type="ARBA" id="ARBA00023136"/>
    </source>
</evidence>
<dbReference type="InterPro" id="IPR020080">
    <property type="entry name" value="OM_adhesin/peptidase_omptin"/>
</dbReference>
<name>A0AAN5TBR5_LEGPN</name>
<comment type="subcellular location">
    <subcellularLocation>
        <location evidence="1">Membrane</location>
    </subcellularLocation>
</comment>
<keyword evidence="2" id="KW-0732">Signal</keyword>
<dbReference type="Proteomes" id="UP000863577">
    <property type="component" value="Unassembled WGS sequence"/>
</dbReference>
<dbReference type="SUPFAM" id="SSF69917">
    <property type="entry name" value="OMPT-like"/>
    <property type="match status" value="1"/>
</dbReference>
<dbReference type="InterPro" id="IPR053724">
    <property type="entry name" value="OMP_A26_sf"/>
</dbReference>
<reference evidence="5" key="2">
    <citation type="submission" date="2019-09" db="EMBL/GenBank/DDBJ databases">
        <authorList>
            <consortium name="NCBI Pathogen Detection Project"/>
        </authorList>
    </citation>
    <scope>NUCLEOTIDE SEQUENCE</scope>
    <source>
        <strain evidence="5">CL18-200174</strain>
    </source>
</reference>
<accession>A0AAN5TBR5</accession>
<evidence type="ECO:0000313" key="5">
    <source>
        <dbReference type="EMBL" id="HAU2397915.1"/>
    </source>
</evidence>
<gene>
    <name evidence="5" type="ORF">JBK99_16510</name>
</gene>
<evidence type="ECO:0000313" key="6">
    <source>
        <dbReference type="Proteomes" id="UP000863577"/>
    </source>
</evidence>
<dbReference type="Gene3D" id="2.40.128.90">
    <property type="entry name" value="OMPT-like"/>
    <property type="match status" value="1"/>
</dbReference>
<evidence type="ECO:0000256" key="1">
    <source>
        <dbReference type="ARBA" id="ARBA00004370"/>
    </source>
</evidence>
<reference evidence="5" key="1">
    <citation type="journal article" date="2018" name="Genome Biol.">
        <title>SKESA: strategic k-mer extension for scrupulous assemblies.</title>
        <authorList>
            <person name="Souvorov A."/>
            <person name="Agarwala R."/>
            <person name="Lipman D.J."/>
        </authorList>
    </citation>
    <scope>NUCLEOTIDE SEQUENCE</scope>
    <source>
        <strain evidence="5">CL18-200174</strain>
    </source>
</reference>
<comment type="caution">
    <text evidence="5">The sequence shown here is derived from an EMBL/GenBank/DDBJ whole genome shotgun (WGS) entry which is preliminary data.</text>
</comment>
<dbReference type="GO" id="GO:0004190">
    <property type="term" value="F:aspartic-type endopeptidase activity"/>
    <property type="evidence" value="ECO:0007669"/>
    <property type="project" value="InterPro"/>
</dbReference>
<dbReference type="Pfam" id="PF13505">
    <property type="entry name" value="OMP_b-brl"/>
    <property type="match status" value="1"/>
</dbReference>
<dbReference type="SUPFAM" id="SSF56925">
    <property type="entry name" value="OMPA-like"/>
    <property type="match status" value="1"/>
</dbReference>
<dbReference type="AlphaFoldDB" id="A0AAN5TBR5"/>
<dbReference type="InterPro" id="IPR051692">
    <property type="entry name" value="OMP-like"/>
</dbReference>
<dbReference type="GO" id="GO:0016020">
    <property type="term" value="C:membrane"/>
    <property type="evidence" value="ECO:0007669"/>
    <property type="project" value="UniProtKB-SubCell"/>
</dbReference>
<evidence type="ECO:0000256" key="2">
    <source>
        <dbReference type="ARBA" id="ARBA00022729"/>
    </source>
</evidence>
<dbReference type="InterPro" id="IPR027385">
    <property type="entry name" value="Beta-barrel_OMP"/>
</dbReference>
<dbReference type="PANTHER" id="PTHR34001">
    <property type="entry name" value="BLL7405 PROTEIN"/>
    <property type="match status" value="1"/>
</dbReference>
<protein>
    <submittedName>
        <fullName evidence="5">Outer membrane beta-barrel protein</fullName>
    </submittedName>
</protein>
<dbReference type="InterPro" id="IPR011250">
    <property type="entry name" value="OMP/PagP_B-barrel"/>
</dbReference>
<organism evidence="5 6">
    <name type="scientific">Legionella pneumophila</name>
    <dbReference type="NCBI Taxonomy" id="446"/>
    <lineage>
        <taxon>Bacteria</taxon>
        <taxon>Pseudomonadati</taxon>
        <taxon>Pseudomonadota</taxon>
        <taxon>Gammaproteobacteria</taxon>
        <taxon>Legionellales</taxon>
        <taxon>Legionellaceae</taxon>
        <taxon>Legionella</taxon>
    </lineage>
</organism>
<dbReference type="Gene3D" id="2.40.160.20">
    <property type="match status" value="1"/>
</dbReference>
<proteinExistence type="predicted"/>
<sequence length="495" mass="54202">MASRITNENLTGNAAEGFWQLKHDNGLFLKGYFGGGSLNDGRIQNEDFPGNPNNIDVYSNAMASQKYGSLKYFNTDIGYALFAGSNWQLAGFIGYHYWNERLHDFGCQQLGVSEICIPNIPANVNVMNYDLAWNSLRIGANGIIQLSDTLNLLIDAAYIYSYFKAYDNHNLRPELHGLFYDGRGDGAQVDAIFNWMLSNNLSLGAGGRLWYIKTNGFTHFEQTAAGGQPDASQDTQNSYGLLVQANYKFDTSNSLSGSQPTGSALYSWPGIYFGGNIGYGVNTHNIYIYPSSLSAQILTEQDRSPKNLNVQSEGFLAGGEIGYNWQFNYFIAGIEADLSYTSIGGSNAVTLSNSNITTTTEKNLLWLSTIRGRIGKLASSNMLIFLSGGPALGRINSKFDQRVANLQCSSSFVCSEASVSKNKSGLSIGTGVEYAVNSHATFKAEYLYVDLGSVGVNSLDYSIPPADSLRPSPVTYWVSSKFNYNIVRLGVNYRI</sequence>
<feature type="domain" description="Outer membrane protein beta-barrel" evidence="4">
    <location>
        <begin position="285"/>
        <end position="494"/>
    </location>
</feature>